<feature type="transmembrane region" description="Helical" evidence="1">
    <location>
        <begin position="142"/>
        <end position="161"/>
    </location>
</feature>
<sequence length="187" mass="20503">MWQGKTIDGYLEAVAEQIKWRRARPVVTQELRQHLEDQRDAFAAEGQEDPEQLAVEEMGDPVAIGAQLDGLHRPRPQWGLLMGTILLALLGTVLQLWLTSTWENPNLDLDPFRTAAIFVLGCGALLLGYFLDDARLARHGRIVYVGALVAGVVAVALSPRIHGGCHLCPICHLVLPRGVCALGVYLP</sequence>
<proteinExistence type="predicted"/>
<dbReference type="InterPro" id="IPR047928">
    <property type="entry name" value="Perm_prefix_1"/>
</dbReference>
<feature type="transmembrane region" description="Helical" evidence="1">
    <location>
        <begin position="78"/>
        <end position="99"/>
    </location>
</feature>
<keyword evidence="1" id="KW-0472">Membrane</keyword>
<evidence type="ECO:0000313" key="3">
    <source>
        <dbReference type="Proteomes" id="UP000886879"/>
    </source>
</evidence>
<dbReference type="NCBIfam" id="NF038403">
    <property type="entry name" value="perm_prefix_1"/>
    <property type="match status" value="1"/>
</dbReference>
<reference evidence="2" key="2">
    <citation type="journal article" date="2021" name="PeerJ">
        <title>Extensive microbial diversity within the chicken gut microbiome revealed by metagenomics and culture.</title>
        <authorList>
            <person name="Gilroy R."/>
            <person name="Ravi A."/>
            <person name="Getino M."/>
            <person name="Pursley I."/>
            <person name="Horton D.L."/>
            <person name="Alikhan N.F."/>
            <person name="Baker D."/>
            <person name="Gharbi K."/>
            <person name="Hall N."/>
            <person name="Watson M."/>
            <person name="Adriaenssens E.M."/>
            <person name="Foster-Nyarko E."/>
            <person name="Jarju S."/>
            <person name="Secka A."/>
            <person name="Antonio M."/>
            <person name="Oren A."/>
            <person name="Chaudhuri R.R."/>
            <person name="La Ragione R."/>
            <person name="Hildebrand F."/>
            <person name="Pallen M.J."/>
        </authorList>
    </citation>
    <scope>NUCLEOTIDE SEQUENCE</scope>
    <source>
        <strain evidence="2">ChiGjej2B2-12916</strain>
    </source>
</reference>
<comment type="caution">
    <text evidence="2">The sequence shown here is derived from an EMBL/GenBank/DDBJ whole genome shotgun (WGS) entry which is preliminary data.</text>
</comment>
<dbReference type="AlphaFoldDB" id="A0A9D0YS09"/>
<evidence type="ECO:0000313" key="2">
    <source>
        <dbReference type="EMBL" id="HIQ60974.1"/>
    </source>
</evidence>
<name>A0A9D0YS09_9FIRM</name>
<protein>
    <submittedName>
        <fullName evidence="2">Uncharacterized protein</fullName>
    </submittedName>
</protein>
<dbReference type="Proteomes" id="UP000886879">
    <property type="component" value="Unassembled WGS sequence"/>
</dbReference>
<dbReference type="EMBL" id="DVFO01000048">
    <property type="protein sequence ID" value="HIQ60974.1"/>
    <property type="molecule type" value="Genomic_DNA"/>
</dbReference>
<reference evidence="2" key="1">
    <citation type="submission" date="2020-10" db="EMBL/GenBank/DDBJ databases">
        <authorList>
            <person name="Gilroy R."/>
        </authorList>
    </citation>
    <scope>NUCLEOTIDE SEQUENCE</scope>
    <source>
        <strain evidence="2">ChiGjej2B2-12916</strain>
    </source>
</reference>
<keyword evidence="1" id="KW-1133">Transmembrane helix</keyword>
<feature type="transmembrane region" description="Helical" evidence="1">
    <location>
        <begin position="111"/>
        <end position="130"/>
    </location>
</feature>
<organism evidence="2 3">
    <name type="scientific">Candidatus Enterenecus faecium</name>
    <dbReference type="NCBI Taxonomy" id="2840780"/>
    <lineage>
        <taxon>Bacteria</taxon>
        <taxon>Bacillati</taxon>
        <taxon>Bacillota</taxon>
        <taxon>Clostridia</taxon>
        <taxon>Eubacteriales</taxon>
        <taxon>Candidatus Enterenecus</taxon>
    </lineage>
</organism>
<evidence type="ECO:0000256" key="1">
    <source>
        <dbReference type="SAM" id="Phobius"/>
    </source>
</evidence>
<gene>
    <name evidence="2" type="ORF">IAD31_05205</name>
</gene>
<keyword evidence="1" id="KW-0812">Transmembrane</keyword>
<accession>A0A9D0YS09</accession>